<evidence type="ECO:0000313" key="1">
    <source>
        <dbReference type="EMBL" id="CAH8245693.1"/>
    </source>
</evidence>
<protein>
    <submittedName>
        <fullName evidence="1">Uncharacterized protein</fullName>
    </submittedName>
</protein>
<gene>
    <name evidence="1" type="ORF">WJ0W_002928</name>
</gene>
<dbReference type="Proteomes" id="UP001154322">
    <property type="component" value="Unassembled WGS sequence"/>
</dbReference>
<name>A0ABM9G2F0_9BACL</name>
<dbReference type="EMBL" id="CALYLO010000003">
    <property type="protein sequence ID" value="CAH8245693.1"/>
    <property type="molecule type" value="Genomic_DNA"/>
</dbReference>
<sequence>MKRYSNPSDPVVRLFSLLQHVCLPIPVTPAAIVSGLTEEEVHITLNDSPDYNIHSKYIHARPSYQKALADMRDELGETMTLEEVNRLYHELHYGFLISDGKFISTFHEVQHDAAVS</sequence>
<accession>A0ABM9G2F0</accession>
<keyword evidence="2" id="KW-1185">Reference proteome</keyword>
<comment type="caution">
    <text evidence="1">The sequence shown here is derived from an EMBL/GenBank/DDBJ whole genome shotgun (WGS) entry which is preliminary data.</text>
</comment>
<evidence type="ECO:0000313" key="2">
    <source>
        <dbReference type="Proteomes" id="UP001154322"/>
    </source>
</evidence>
<reference evidence="1" key="1">
    <citation type="submission" date="2022-06" db="EMBL/GenBank/DDBJ databases">
        <authorList>
            <person name="Dietemann V."/>
            <person name="Ory F."/>
            <person name="Dainat B."/>
            <person name="Oberhansli S."/>
        </authorList>
    </citation>
    <scope>NUCLEOTIDE SEQUENCE</scope>
    <source>
        <strain evidence="1">Ena-SAMPLE-TAB-26-04-2022-14:26:32:270-5432</strain>
    </source>
</reference>
<proteinExistence type="predicted"/>
<organism evidence="1 2">
    <name type="scientific">Paenibacillus melissococcoides</name>
    <dbReference type="NCBI Taxonomy" id="2912268"/>
    <lineage>
        <taxon>Bacteria</taxon>
        <taxon>Bacillati</taxon>
        <taxon>Bacillota</taxon>
        <taxon>Bacilli</taxon>
        <taxon>Bacillales</taxon>
        <taxon>Paenibacillaceae</taxon>
        <taxon>Paenibacillus</taxon>
    </lineage>
</organism>